<dbReference type="Pfam" id="PF11692">
    <property type="entry name" value="DUF3289"/>
    <property type="match status" value="1"/>
</dbReference>
<keyword evidence="2" id="KW-1185">Reference proteome</keyword>
<dbReference type="InterPro" id="IPR017483">
    <property type="entry name" value="CHP03034"/>
</dbReference>
<name>A0ABP8B4A1_9SPHI</name>
<dbReference type="EMBL" id="BAABBY010000001">
    <property type="protein sequence ID" value="GAA4197810.1"/>
    <property type="molecule type" value="Genomic_DNA"/>
</dbReference>
<evidence type="ECO:0000313" key="2">
    <source>
        <dbReference type="Proteomes" id="UP001501772"/>
    </source>
</evidence>
<dbReference type="Proteomes" id="UP001501772">
    <property type="component" value="Unassembled WGS sequence"/>
</dbReference>
<accession>A0ABP8B4A1</accession>
<gene>
    <name evidence="1" type="ORF">GCM10022289_05560</name>
</gene>
<evidence type="ECO:0000313" key="1">
    <source>
        <dbReference type="EMBL" id="GAA4197810.1"/>
    </source>
</evidence>
<sequence length="308" mass="35465">MPTSIQKLIETLKRLKSQHTQDSTITKNLERQLSDTVRFNMPQLIHSEGDTGKRDDSISSVNAIPKSGKLKQYLEVPKYENIPIEHGMKSKIAISGQYHTMLTQSDTMLFNALKQTLHMGLWGDTYKKIADKIVNHLKTGNGKDFNDTIELSTLMLSQQSFKLLIKEISTAFRQKMAISTYDFTLIHSLKENQKKRSDLKNFPFGISYNDSTALKVLVGGVQQLDVILKNIHYQFNKLHHRNDFKYRAEFEITIYDQFGINESDISNASFTASLGMQGLIAFWILQRQKGYKPFRTAFKFNHIINDKF</sequence>
<reference evidence="2" key="1">
    <citation type="journal article" date="2019" name="Int. J. Syst. Evol. Microbiol.">
        <title>The Global Catalogue of Microorganisms (GCM) 10K type strain sequencing project: providing services to taxonomists for standard genome sequencing and annotation.</title>
        <authorList>
            <consortium name="The Broad Institute Genomics Platform"/>
            <consortium name="The Broad Institute Genome Sequencing Center for Infectious Disease"/>
            <person name="Wu L."/>
            <person name="Ma J."/>
        </authorList>
    </citation>
    <scope>NUCLEOTIDE SEQUENCE [LARGE SCALE GENOMIC DNA]</scope>
    <source>
        <strain evidence="2">JCM 17626</strain>
    </source>
</reference>
<comment type="caution">
    <text evidence="1">The sequence shown here is derived from an EMBL/GenBank/DDBJ whole genome shotgun (WGS) entry which is preliminary data.</text>
</comment>
<proteinExistence type="predicted"/>
<dbReference type="RefSeq" id="WP_344849235.1">
    <property type="nucleotide sequence ID" value="NZ_BAABBY010000001.1"/>
</dbReference>
<organism evidence="1 2">
    <name type="scientific">Pedobacter jeongneungensis</name>
    <dbReference type="NCBI Taxonomy" id="947309"/>
    <lineage>
        <taxon>Bacteria</taxon>
        <taxon>Pseudomonadati</taxon>
        <taxon>Bacteroidota</taxon>
        <taxon>Sphingobacteriia</taxon>
        <taxon>Sphingobacteriales</taxon>
        <taxon>Sphingobacteriaceae</taxon>
        <taxon>Pedobacter</taxon>
    </lineage>
</organism>
<protein>
    <submittedName>
        <fullName evidence="1">Uncharacterized protein</fullName>
    </submittedName>
</protein>